<protein>
    <submittedName>
        <fullName evidence="2">Uncharacterized protein</fullName>
    </submittedName>
</protein>
<reference evidence="2" key="1">
    <citation type="journal article" date="2021" name="Nat. Commun.">
        <title>Genetic determinants of endophytism in the Arabidopsis root mycobiome.</title>
        <authorList>
            <person name="Mesny F."/>
            <person name="Miyauchi S."/>
            <person name="Thiergart T."/>
            <person name="Pickel B."/>
            <person name="Atanasova L."/>
            <person name="Karlsson M."/>
            <person name="Huettel B."/>
            <person name="Barry K.W."/>
            <person name="Haridas S."/>
            <person name="Chen C."/>
            <person name="Bauer D."/>
            <person name="Andreopoulos W."/>
            <person name="Pangilinan J."/>
            <person name="LaButti K."/>
            <person name="Riley R."/>
            <person name="Lipzen A."/>
            <person name="Clum A."/>
            <person name="Drula E."/>
            <person name="Henrissat B."/>
            <person name="Kohler A."/>
            <person name="Grigoriev I.V."/>
            <person name="Martin F.M."/>
            <person name="Hacquard S."/>
        </authorList>
    </citation>
    <scope>NUCLEOTIDE SEQUENCE</scope>
    <source>
        <strain evidence="2">MPI-CAGE-AT-0021</strain>
    </source>
</reference>
<gene>
    <name evidence="2" type="ORF">B0J13DRAFT_674727</name>
</gene>
<dbReference type="OrthoDB" id="5154111at2759"/>
<feature type="compositionally biased region" description="Polar residues" evidence="1">
    <location>
        <begin position="28"/>
        <end position="39"/>
    </location>
</feature>
<organism evidence="2 3">
    <name type="scientific">Dactylonectria estremocensis</name>
    <dbReference type="NCBI Taxonomy" id="1079267"/>
    <lineage>
        <taxon>Eukaryota</taxon>
        <taxon>Fungi</taxon>
        <taxon>Dikarya</taxon>
        <taxon>Ascomycota</taxon>
        <taxon>Pezizomycotina</taxon>
        <taxon>Sordariomycetes</taxon>
        <taxon>Hypocreomycetidae</taxon>
        <taxon>Hypocreales</taxon>
        <taxon>Nectriaceae</taxon>
        <taxon>Dactylonectria</taxon>
    </lineage>
</organism>
<comment type="caution">
    <text evidence="2">The sequence shown here is derived from an EMBL/GenBank/DDBJ whole genome shotgun (WGS) entry which is preliminary data.</text>
</comment>
<evidence type="ECO:0000313" key="3">
    <source>
        <dbReference type="Proteomes" id="UP000717696"/>
    </source>
</evidence>
<evidence type="ECO:0000256" key="1">
    <source>
        <dbReference type="SAM" id="MobiDB-lite"/>
    </source>
</evidence>
<evidence type="ECO:0000313" key="2">
    <source>
        <dbReference type="EMBL" id="KAH7149615.1"/>
    </source>
</evidence>
<feature type="compositionally biased region" description="Basic and acidic residues" evidence="1">
    <location>
        <begin position="13"/>
        <end position="25"/>
    </location>
</feature>
<dbReference type="AlphaFoldDB" id="A0A9P9JB16"/>
<dbReference type="Proteomes" id="UP000717696">
    <property type="component" value="Unassembled WGS sequence"/>
</dbReference>
<keyword evidence="3" id="KW-1185">Reference proteome</keyword>
<dbReference type="EMBL" id="JAGMUU010000007">
    <property type="protein sequence ID" value="KAH7149615.1"/>
    <property type="molecule type" value="Genomic_DNA"/>
</dbReference>
<accession>A0A9P9JB16</accession>
<sequence>MVDPIEGDMVSVKAEDQDVQDDPRSRNKTCNSVVKQPQPRQALPEDLFDIIIHPQHHSSVLRDFQTFPIPKSWKGIQNLITHMDSWRMMDAGQASIIMPVILRHWLEDEHIRQDLLPIIRSSAREFLGATFNGQSMQLDIISEIGSQVSSVGEADGFTAKSASDIDSEKAGRGAKADAAYKRRIPKTNKRNIPSTMILQDRVHNTILFGTFGPFRFDFPQVHEAFIQCKKDCGSFIKAYDGQGILGVTEDGEEEEGYPEIIADDQHQGPLLLHCFSSSAVEARNDDVLGVVAVHTLPELGKFPSQLTLAFDVDYQRSLNLRPPNLSTDVEASSPQYLSMMKAFPRLRFTQSSKSGVNIPGISIEIP</sequence>
<name>A0A9P9JB16_9HYPO</name>
<proteinExistence type="predicted"/>
<feature type="region of interest" description="Disordered" evidence="1">
    <location>
        <begin position="1"/>
        <end position="39"/>
    </location>
</feature>